<dbReference type="PROSITE" id="PS50975">
    <property type="entry name" value="ATP_GRASP"/>
    <property type="match status" value="1"/>
</dbReference>
<keyword evidence="1" id="KW-0547">Nucleotide-binding</keyword>
<accession>A0A6S6TZ02</accession>
<dbReference type="SUPFAM" id="SSF56059">
    <property type="entry name" value="Glutathione synthetase ATP-binding domain-like"/>
    <property type="match status" value="1"/>
</dbReference>
<dbReference type="GO" id="GO:0005524">
    <property type="term" value="F:ATP binding"/>
    <property type="evidence" value="ECO:0007669"/>
    <property type="project" value="UniProtKB-UniRule"/>
</dbReference>
<dbReference type="InterPro" id="IPR011761">
    <property type="entry name" value="ATP-grasp"/>
</dbReference>
<proteinExistence type="predicted"/>
<reference evidence="3" key="1">
    <citation type="submission" date="2020-01" db="EMBL/GenBank/DDBJ databases">
        <authorList>
            <person name="Meier V. D."/>
            <person name="Meier V D."/>
        </authorList>
    </citation>
    <scope>NUCLEOTIDE SEQUENCE</scope>
    <source>
        <strain evidence="3">HLG_WM_MAG_06</strain>
    </source>
</reference>
<evidence type="ECO:0000256" key="1">
    <source>
        <dbReference type="PROSITE-ProRule" id="PRU00409"/>
    </source>
</evidence>
<dbReference type="Pfam" id="PF02655">
    <property type="entry name" value="ATP-grasp_3"/>
    <property type="match status" value="1"/>
</dbReference>
<dbReference type="InterPro" id="IPR013815">
    <property type="entry name" value="ATP_grasp_subdomain_1"/>
</dbReference>
<dbReference type="EMBL" id="CACVAP010000093">
    <property type="protein sequence ID" value="CAA6820416.1"/>
    <property type="molecule type" value="Genomic_DNA"/>
</dbReference>
<feature type="domain" description="ATP-grasp" evidence="2">
    <location>
        <begin position="116"/>
        <end position="294"/>
    </location>
</feature>
<dbReference type="PROSITE" id="PS00867">
    <property type="entry name" value="CPSASE_2"/>
    <property type="match status" value="1"/>
</dbReference>
<organism evidence="3">
    <name type="scientific">uncultured Sulfurovum sp</name>
    <dbReference type="NCBI Taxonomy" id="269237"/>
    <lineage>
        <taxon>Bacteria</taxon>
        <taxon>Pseudomonadati</taxon>
        <taxon>Campylobacterota</taxon>
        <taxon>Epsilonproteobacteria</taxon>
        <taxon>Campylobacterales</taxon>
        <taxon>Sulfurovaceae</taxon>
        <taxon>Sulfurovum</taxon>
        <taxon>environmental samples</taxon>
    </lineage>
</organism>
<evidence type="ECO:0000259" key="2">
    <source>
        <dbReference type="PROSITE" id="PS50975"/>
    </source>
</evidence>
<name>A0A6S6TZ02_9BACT</name>
<dbReference type="GO" id="GO:0046872">
    <property type="term" value="F:metal ion binding"/>
    <property type="evidence" value="ECO:0007669"/>
    <property type="project" value="InterPro"/>
</dbReference>
<dbReference type="InterPro" id="IPR005479">
    <property type="entry name" value="CPAse_ATP-bd"/>
</dbReference>
<dbReference type="AlphaFoldDB" id="A0A6S6TZ02"/>
<sequence>MKLLITDLQFRKSFDIFNICQSKGYEILALHSGGVFEKIILPLVYLQRIHTIDKKENFEKLLTELLKKEKIVYFPIEENTTEFIYEFNKTKPENPLYYNLPPQEAFDMVKDKGKFSTFCQKNGIAVPKEYIYDKLLEQGEIPSKLIVKPRRGSGSMGIQFIDTYEELDKLKDLDFSKHIIQERLDNSQDIEGAFFLFNKGKFISYYGHERIRTYPPEGGVTVYSKVKLNQTLKLAGIELLEKLDWSGIAMVEFLYDHKDKTYKVIEVNPRAWGSIMLSEFCGANLISDYIKTSIGEKVCSSEIKEECYIRWCFPWDFLLYFKHKGNIPNFWSFETTKTCYINISYTSWYRSFLYTTYNIFDISKINKFVKKVFNR</sequence>
<keyword evidence="1" id="KW-0067">ATP-binding</keyword>
<dbReference type="InterPro" id="IPR003806">
    <property type="entry name" value="ATP-grasp_PylC-type"/>
</dbReference>
<protein>
    <recommendedName>
        <fullName evidence="2">ATP-grasp domain-containing protein</fullName>
    </recommendedName>
</protein>
<evidence type="ECO:0000313" key="3">
    <source>
        <dbReference type="EMBL" id="CAA6820416.1"/>
    </source>
</evidence>
<gene>
    <name evidence="3" type="ORF">HELGO_WM1488</name>
</gene>
<dbReference type="Gene3D" id="3.30.470.20">
    <property type="entry name" value="ATP-grasp fold, B domain"/>
    <property type="match status" value="1"/>
</dbReference>
<dbReference type="Gene3D" id="3.30.1490.20">
    <property type="entry name" value="ATP-grasp fold, A domain"/>
    <property type="match status" value="1"/>
</dbReference>